<proteinExistence type="predicted"/>
<accession>A0A7W7KM25</accession>
<evidence type="ECO:0000313" key="1">
    <source>
        <dbReference type="EMBL" id="MBB4865302.1"/>
    </source>
</evidence>
<protein>
    <recommendedName>
        <fullName evidence="3">ArsR family transcriptional regulator</fullName>
    </recommendedName>
</protein>
<reference evidence="1 2" key="1">
    <citation type="submission" date="2020-08" db="EMBL/GenBank/DDBJ databases">
        <title>Functional genomics of gut bacteria from endangered species of beetles.</title>
        <authorList>
            <person name="Carlos-Shanley C."/>
        </authorList>
    </citation>
    <scope>NUCLEOTIDE SEQUENCE [LARGE SCALE GENOMIC DNA]</scope>
    <source>
        <strain evidence="1 2">S00179</strain>
    </source>
</reference>
<name>A0A7W7KM25_PSENT</name>
<dbReference type="Proteomes" id="UP000566995">
    <property type="component" value="Unassembled WGS sequence"/>
</dbReference>
<dbReference type="RefSeq" id="WP_184592634.1">
    <property type="nucleotide sequence ID" value="NZ_JACHLI010000018.1"/>
</dbReference>
<sequence length="100" mass="11157">MYKASDYKRGDFRRILVVLVAIEDLKEPTLSNICERTGLDNQTVRTQLRRAQGQFGVKIGRDGVHYVIDSIGPVIRMTGARKALTGEIGDVNETEIPLPD</sequence>
<dbReference type="EMBL" id="JACHLI010000018">
    <property type="protein sequence ID" value="MBB4865302.1"/>
    <property type="molecule type" value="Genomic_DNA"/>
</dbReference>
<evidence type="ECO:0008006" key="3">
    <source>
        <dbReference type="Google" id="ProtNLM"/>
    </source>
</evidence>
<organism evidence="1 2">
    <name type="scientific">Pseudomonas nitroreducens</name>
    <dbReference type="NCBI Taxonomy" id="46680"/>
    <lineage>
        <taxon>Bacteria</taxon>
        <taxon>Pseudomonadati</taxon>
        <taxon>Pseudomonadota</taxon>
        <taxon>Gammaproteobacteria</taxon>
        <taxon>Pseudomonadales</taxon>
        <taxon>Pseudomonadaceae</taxon>
        <taxon>Pseudomonas</taxon>
    </lineage>
</organism>
<gene>
    <name evidence="1" type="ORF">HNP46_004183</name>
</gene>
<dbReference type="AlphaFoldDB" id="A0A7W7KM25"/>
<evidence type="ECO:0000313" key="2">
    <source>
        <dbReference type="Proteomes" id="UP000566995"/>
    </source>
</evidence>
<comment type="caution">
    <text evidence="1">The sequence shown here is derived from an EMBL/GenBank/DDBJ whole genome shotgun (WGS) entry which is preliminary data.</text>
</comment>